<keyword evidence="1" id="KW-0472">Membrane</keyword>
<dbReference type="EMBL" id="RYFG02000110">
    <property type="protein sequence ID" value="TRW92026.1"/>
    <property type="molecule type" value="Genomic_DNA"/>
</dbReference>
<comment type="caution">
    <text evidence="2">The sequence shown here is derived from an EMBL/GenBank/DDBJ whole genome shotgun (WGS) entry which is preliminary data.</text>
</comment>
<keyword evidence="3" id="KW-1185">Reference proteome</keyword>
<proteinExistence type="predicted"/>
<keyword evidence="1" id="KW-0812">Transmembrane</keyword>
<evidence type="ECO:0000313" key="3">
    <source>
        <dbReference type="Proteomes" id="UP000733744"/>
    </source>
</evidence>
<dbReference type="Proteomes" id="UP000733744">
    <property type="component" value="Unassembled WGS sequence"/>
</dbReference>
<accession>A0ABY3C7J8</accession>
<reference evidence="2 3" key="1">
    <citation type="journal article" date="2019" name="Antonie Van Leeuwenhoek">
        <title>Description of 'Ca. Methylobacter oryzae' KRF1, a novel species from the environmentally important Methylobacter clade 2.</title>
        <authorList>
            <person name="Khatri K."/>
            <person name="Mohite J.A."/>
            <person name="Pandit P.S."/>
            <person name="Bahulikar R."/>
            <person name="Rahalkar M.C."/>
        </authorList>
    </citation>
    <scope>NUCLEOTIDE SEQUENCE [LARGE SCALE GENOMIC DNA]</scope>
    <source>
        <strain evidence="2 3">KRF1</strain>
    </source>
</reference>
<protein>
    <submittedName>
        <fullName evidence="2">Uncharacterized protein</fullName>
    </submittedName>
</protein>
<keyword evidence="1" id="KW-1133">Transmembrane helix</keyword>
<gene>
    <name evidence="2" type="ORF">EKO24_016055</name>
</gene>
<sequence>MGNPVESEPLKSDLTLHWIIVGMMLMMLTTYVVICHTVGAQLQQPLPEAQRILIRTVLYAVAIVTFPLTNLIRHIQLRLNQTMPRPQTQSGPVALARSRYLTTVIVSMSLVEVVGILGLVMFILGDGFNTLYIFTGLSALGMFLYRPKTDEYLEIINAIAAQKHE</sequence>
<name>A0ABY3C7J8_9GAMM</name>
<evidence type="ECO:0000313" key="2">
    <source>
        <dbReference type="EMBL" id="TRW92026.1"/>
    </source>
</evidence>
<evidence type="ECO:0000256" key="1">
    <source>
        <dbReference type="SAM" id="Phobius"/>
    </source>
</evidence>
<organism evidence="2 3">
    <name type="scientific">Candidatus Methylobacter oryzae</name>
    <dbReference type="NCBI Taxonomy" id="2497749"/>
    <lineage>
        <taxon>Bacteria</taxon>
        <taxon>Pseudomonadati</taxon>
        <taxon>Pseudomonadota</taxon>
        <taxon>Gammaproteobacteria</taxon>
        <taxon>Methylococcales</taxon>
        <taxon>Methylococcaceae</taxon>
        <taxon>Methylobacter</taxon>
    </lineage>
</organism>
<feature type="transmembrane region" description="Helical" evidence="1">
    <location>
        <begin position="129"/>
        <end position="145"/>
    </location>
</feature>
<feature type="transmembrane region" description="Helical" evidence="1">
    <location>
        <begin position="100"/>
        <end position="123"/>
    </location>
</feature>
<feature type="transmembrane region" description="Helical" evidence="1">
    <location>
        <begin position="16"/>
        <end position="40"/>
    </location>
</feature>